<dbReference type="Gene3D" id="3.10.450.50">
    <property type="match status" value="1"/>
</dbReference>
<dbReference type="AlphaFoldDB" id="A0A381R5U1"/>
<evidence type="ECO:0000259" key="1">
    <source>
        <dbReference type="Pfam" id="PF13577"/>
    </source>
</evidence>
<feature type="domain" description="SnoaL-like" evidence="1">
    <location>
        <begin position="8"/>
        <end position="138"/>
    </location>
</feature>
<reference evidence="2" key="1">
    <citation type="submission" date="2018-05" db="EMBL/GenBank/DDBJ databases">
        <authorList>
            <person name="Lanie J.A."/>
            <person name="Ng W.-L."/>
            <person name="Kazmierczak K.M."/>
            <person name="Andrzejewski T.M."/>
            <person name="Davidsen T.M."/>
            <person name="Wayne K.J."/>
            <person name="Tettelin H."/>
            <person name="Glass J.I."/>
            <person name="Rusch D."/>
            <person name="Podicherti R."/>
            <person name="Tsui H.-C.T."/>
            <person name="Winkler M.E."/>
        </authorList>
    </citation>
    <scope>NUCLEOTIDE SEQUENCE</scope>
</reference>
<accession>A0A381R5U1</accession>
<sequence>MTDQLVVEDIKNTIYRASLYLDESRWTEWLDLCHEDFYYAIRAFSPEINYNMTYLDGHRHDLTTMTEMLPKHNSDHSPLARHTVVYTVDVDEAQATASSVSSFAVYQTQLDGINSHVLAGESNIFLVGKYRDVFKIGSGKPLFLERVVQLDTRRLDKGSHWPI</sequence>
<gene>
    <name evidence="2" type="ORF">METZ01_LOCUS39906</name>
</gene>
<dbReference type="InterPro" id="IPR032710">
    <property type="entry name" value="NTF2-like_dom_sf"/>
</dbReference>
<dbReference type="Pfam" id="PF13577">
    <property type="entry name" value="SnoaL_4"/>
    <property type="match status" value="1"/>
</dbReference>
<evidence type="ECO:0000313" key="2">
    <source>
        <dbReference type="EMBL" id="SUZ87052.1"/>
    </source>
</evidence>
<name>A0A381R5U1_9ZZZZ</name>
<protein>
    <recommendedName>
        <fullName evidence="1">SnoaL-like domain-containing protein</fullName>
    </recommendedName>
</protein>
<dbReference type="EMBL" id="UINC01001706">
    <property type="protein sequence ID" value="SUZ87052.1"/>
    <property type="molecule type" value="Genomic_DNA"/>
</dbReference>
<organism evidence="2">
    <name type="scientific">marine metagenome</name>
    <dbReference type="NCBI Taxonomy" id="408172"/>
    <lineage>
        <taxon>unclassified sequences</taxon>
        <taxon>metagenomes</taxon>
        <taxon>ecological metagenomes</taxon>
    </lineage>
</organism>
<dbReference type="InterPro" id="IPR037401">
    <property type="entry name" value="SnoaL-like"/>
</dbReference>
<proteinExistence type="predicted"/>
<dbReference type="SUPFAM" id="SSF54427">
    <property type="entry name" value="NTF2-like"/>
    <property type="match status" value="1"/>
</dbReference>